<organism evidence="3 4">
    <name type="scientific">Thermomonospora umbrina</name>
    <dbReference type="NCBI Taxonomy" id="111806"/>
    <lineage>
        <taxon>Bacteria</taxon>
        <taxon>Bacillati</taxon>
        <taxon>Actinomycetota</taxon>
        <taxon>Actinomycetes</taxon>
        <taxon>Streptosporangiales</taxon>
        <taxon>Thermomonosporaceae</taxon>
        <taxon>Thermomonospora</taxon>
    </lineage>
</organism>
<dbReference type="Pfam" id="PF01345">
    <property type="entry name" value="DUF11"/>
    <property type="match status" value="3"/>
</dbReference>
<protein>
    <submittedName>
        <fullName evidence="3">Putative repeat protein (TIGR01451 family)</fullName>
    </submittedName>
</protein>
<evidence type="ECO:0000313" key="3">
    <source>
        <dbReference type="EMBL" id="REE95508.1"/>
    </source>
</evidence>
<evidence type="ECO:0000259" key="2">
    <source>
        <dbReference type="Pfam" id="PF01345"/>
    </source>
</evidence>
<proteinExistence type="predicted"/>
<comment type="caution">
    <text evidence="3">The sequence shown here is derived from an EMBL/GenBank/DDBJ whole genome shotgun (WGS) entry which is preliminary data.</text>
</comment>
<dbReference type="RefSeq" id="WP_116021297.1">
    <property type="nucleotide sequence ID" value="NZ_QTTT01000001.1"/>
</dbReference>
<feature type="chain" id="PRO_5017732974" evidence="1">
    <location>
        <begin position="24"/>
        <end position="399"/>
    </location>
</feature>
<dbReference type="PANTHER" id="PTHR34819:SF5">
    <property type="entry name" value="CONSERVED REPEAT DOMAIN PROTEIN"/>
    <property type="match status" value="1"/>
</dbReference>
<sequence>MRRFIVPAVAAVAVFGAVTPSYAGTLPAQGEAGNDLVASSTGTKEVRPGGTLSFTGSIKNAGPGAQPNASASIFVSGVRNLQAPGCTVLPSKPGDQGLAATCALGTLAVGQSKTVRWTATVAPGTKDQALLSVLGAEPVEGDANPNNNGSVHTVKIVYGADLATALSGPKVVMPKRPVAYKATVRNGGPTAAKGVKVTFTVPKNLSRAWARGCVNTPGKAICTVGDLNVGASRTVSLTGIAAAPVGKQINVAATAAARSPYDPRTGNNTARTRTTVRKLNADVRVAGGAVGTFRAGGTGVYRLTVGNAGPFAARNVLVTGALPKGLTLAGVKGCAKAGNGIRCTLPNLAAGASKTIEVTVRIARNVRGPVVFKVSAKSATPDWVMGNNTRSVRKVVLAP</sequence>
<evidence type="ECO:0000256" key="1">
    <source>
        <dbReference type="SAM" id="SignalP"/>
    </source>
</evidence>
<dbReference type="Gene3D" id="2.60.40.10">
    <property type="entry name" value="Immunoglobulins"/>
    <property type="match status" value="2"/>
</dbReference>
<dbReference type="PANTHER" id="PTHR34819">
    <property type="entry name" value="LARGE CYSTEINE-RICH PERIPLASMIC PROTEIN OMCB"/>
    <property type="match status" value="1"/>
</dbReference>
<feature type="domain" description="DUF11" evidence="2">
    <location>
        <begin position="173"/>
        <end position="272"/>
    </location>
</feature>
<dbReference type="GO" id="GO:0005975">
    <property type="term" value="P:carbohydrate metabolic process"/>
    <property type="evidence" value="ECO:0007669"/>
    <property type="project" value="UniProtKB-ARBA"/>
</dbReference>
<keyword evidence="1" id="KW-0732">Signal</keyword>
<evidence type="ECO:0000313" key="4">
    <source>
        <dbReference type="Proteomes" id="UP000256661"/>
    </source>
</evidence>
<keyword evidence="4" id="KW-1185">Reference proteome</keyword>
<gene>
    <name evidence="3" type="ORF">DFJ69_0898</name>
</gene>
<dbReference type="OrthoDB" id="5024153at2"/>
<accession>A0A3D9SHW2</accession>
<name>A0A3D9SHW2_9ACTN</name>
<dbReference type="InterPro" id="IPR001434">
    <property type="entry name" value="OmcB-like_DUF11"/>
</dbReference>
<feature type="domain" description="DUF11" evidence="2">
    <location>
        <begin position="40"/>
        <end position="153"/>
    </location>
</feature>
<dbReference type="AlphaFoldDB" id="A0A3D9SHW2"/>
<feature type="domain" description="DUF11" evidence="2">
    <location>
        <begin position="292"/>
        <end position="392"/>
    </location>
</feature>
<dbReference type="InterPro" id="IPR051172">
    <property type="entry name" value="Chlamydia_OmcB"/>
</dbReference>
<feature type="signal peptide" evidence="1">
    <location>
        <begin position="1"/>
        <end position="23"/>
    </location>
</feature>
<dbReference type="EMBL" id="QTTT01000001">
    <property type="protein sequence ID" value="REE95508.1"/>
    <property type="molecule type" value="Genomic_DNA"/>
</dbReference>
<dbReference type="InterPro" id="IPR013783">
    <property type="entry name" value="Ig-like_fold"/>
</dbReference>
<dbReference type="Proteomes" id="UP000256661">
    <property type="component" value="Unassembled WGS sequence"/>
</dbReference>
<reference evidence="3 4" key="1">
    <citation type="submission" date="2018-08" db="EMBL/GenBank/DDBJ databases">
        <title>Sequencing the genomes of 1000 actinobacteria strains.</title>
        <authorList>
            <person name="Klenk H.-P."/>
        </authorList>
    </citation>
    <scope>NUCLEOTIDE SEQUENCE [LARGE SCALE GENOMIC DNA]</scope>
    <source>
        <strain evidence="3 4">DSM 43927</strain>
    </source>
</reference>